<dbReference type="SMART" id="SM00320">
    <property type="entry name" value="WD40"/>
    <property type="match status" value="2"/>
</dbReference>
<accession>A0AAD8ELH3</accession>
<proteinExistence type="predicted"/>
<protein>
    <recommendedName>
        <fullName evidence="6">Ribosome biogenesis protein BOP1-like protein</fullName>
    </recommendedName>
</protein>
<feature type="non-terminal residue" evidence="4">
    <location>
        <position position="195"/>
    </location>
</feature>
<organism evidence="4 5">
    <name type="scientific">Diploptera punctata</name>
    <name type="common">Pacific beetle cockroach</name>
    <dbReference type="NCBI Taxonomy" id="6984"/>
    <lineage>
        <taxon>Eukaryota</taxon>
        <taxon>Metazoa</taxon>
        <taxon>Ecdysozoa</taxon>
        <taxon>Arthropoda</taxon>
        <taxon>Hexapoda</taxon>
        <taxon>Insecta</taxon>
        <taxon>Pterygota</taxon>
        <taxon>Neoptera</taxon>
        <taxon>Polyneoptera</taxon>
        <taxon>Dictyoptera</taxon>
        <taxon>Blattodea</taxon>
        <taxon>Blaberoidea</taxon>
        <taxon>Blaberidae</taxon>
        <taxon>Diplopterinae</taxon>
        <taxon>Diploptera</taxon>
    </lineage>
</organism>
<feature type="non-terminal residue" evidence="4">
    <location>
        <position position="1"/>
    </location>
</feature>
<dbReference type="GO" id="GO:0070545">
    <property type="term" value="C:PeBoW complex"/>
    <property type="evidence" value="ECO:0007669"/>
    <property type="project" value="TreeGrafter"/>
</dbReference>
<comment type="caution">
    <text evidence="4">The sequence shown here is derived from an EMBL/GenBank/DDBJ whole genome shotgun (WGS) entry which is preliminary data.</text>
</comment>
<keyword evidence="1 3" id="KW-0853">WD repeat</keyword>
<reference evidence="4" key="1">
    <citation type="journal article" date="2023" name="IScience">
        <title>Live-bearing cockroach genome reveals convergent evolutionary mechanisms linked to viviparity in insects and beyond.</title>
        <authorList>
            <person name="Fouks B."/>
            <person name="Harrison M.C."/>
            <person name="Mikhailova A.A."/>
            <person name="Marchal E."/>
            <person name="English S."/>
            <person name="Carruthers M."/>
            <person name="Jennings E.C."/>
            <person name="Chiamaka E.L."/>
            <person name="Frigard R.A."/>
            <person name="Pippel M."/>
            <person name="Attardo G.M."/>
            <person name="Benoit J.B."/>
            <person name="Bornberg-Bauer E."/>
            <person name="Tobe S.S."/>
        </authorList>
    </citation>
    <scope>NUCLEOTIDE SEQUENCE</scope>
    <source>
        <strain evidence="4">Stay&amp;Tobe</strain>
    </source>
</reference>
<evidence type="ECO:0000256" key="1">
    <source>
        <dbReference type="ARBA" id="ARBA00022574"/>
    </source>
</evidence>
<dbReference type="PANTHER" id="PTHR17605:SF0">
    <property type="entry name" value="RIBOSOME BIOGENESIS PROTEIN BOP1"/>
    <property type="match status" value="1"/>
</dbReference>
<dbReference type="InterPro" id="IPR019775">
    <property type="entry name" value="WD40_repeat_CS"/>
</dbReference>
<dbReference type="PROSITE" id="PS50294">
    <property type="entry name" value="WD_REPEATS_REGION"/>
    <property type="match status" value="1"/>
</dbReference>
<dbReference type="SUPFAM" id="SSF50978">
    <property type="entry name" value="WD40 repeat-like"/>
    <property type="match status" value="1"/>
</dbReference>
<dbReference type="GO" id="GO:0000463">
    <property type="term" value="P:maturation of LSU-rRNA from tricistronic rRNA transcript (SSU-rRNA, 5.8S rRNA, LSU-rRNA)"/>
    <property type="evidence" value="ECO:0007669"/>
    <property type="project" value="TreeGrafter"/>
</dbReference>
<name>A0AAD8ELH3_DIPPU</name>
<dbReference type="InterPro" id="IPR036322">
    <property type="entry name" value="WD40_repeat_dom_sf"/>
</dbReference>
<dbReference type="InterPro" id="IPR028598">
    <property type="entry name" value="BOP1/Erb1"/>
</dbReference>
<dbReference type="AlphaFoldDB" id="A0AAD8ELH3"/>
<dbReference type="InterPro" id="IPR015943">
    <property type="entry name" value="WD40/YVTN_repeat-like_dom_sf"/>
</dbReference>
<evidence type="ECO:0008006" key="6">
    <source>
        <dbReference type="Google" id="ProtNLM"/>
    </source>
</evidence>
<reference evidence="4" key="2">
    <citation type="submission" date="2023-05" db="EMBL/GenBank/DDBJ databases">
        <authorList>
            <person name="Fouks B."/>
        </authorList>
    </citation>
    <scope>NUCLEOTIDE SEQUENCE</scope>
    <source>
        <strain evidence="4">Stay&amp;Tobe</strain>
        <tissue evidence="4">Testes</tissue>
    </source>
</reference>
<sequence>PKDLQPFPNRLNTVYEGHTDMVRSIAVEPKGQYLVSGSDDLTVKVWEISTGRCVRTFPLAYCVDDLLICSRTDSMLDEAPKQDFEVPERVKAAVQWEQAEEVKQVTWHGIGDYFATVMPEGQNRSVIIHQLSTRRSQLPFSKPKGLVQCVLFHPIRPFFFVATQKNIRVYDLTKQEMVKKLYSNSKWISSMAIHP</sequence>
<dbReference type="PROSITE" id="PS50082">
    <property type="entry name" value="WD_REPEATS_2"/>
    <property type="match status" value="1"/>
</dbReference>
<dbReference type="GO" id="GO:0030687">
    <property type="term" value="C:preribosome, large subunit precursor"/>
    <property type="evidence" value="ECO:0007669"/>
    <property type="project" value="TreeGrafter"/>
</dbReference>
<gene>
    <name evidence="4" type="ORF">L9F63_027466</name>
</gene>
<dbReference type="InterPro" id="IPR001680">
    <property type="entry name" value="WD40_rpt"/>
</dbReference>
<evidence type="ECO:0000256" key="2">
    <source>
        <dbReference type="ARBA" id="ARBA00022737"/>
    </source>
</evidence>
<feature type="repeat" description="WD" evidence="3">
    <location>
        <begin position="15"/>
        <end position="56"/>
    </location>
</feature>
<dbReference type="Gene3D" id="2.130.10.10">
    <property type="entry name" value="YVTN repeat-like/Quinoprotein amine dehydrogenase"/>
    <property type="match status" value="2"/>
</dbReference>
<dbReference type="PANTHER" id="PTHR17605">
    <property type="entry name" value="RIBOSOME BIOGENESIS PROTEIN BOP1 BLOCK OF PROLIFERATION 1 PROTEIN"/>
    <property type="match status" value="1"/>
</dbReference>
<evidence type="ECO:0000313" key="5">
    <source>
        <dbReference type="Proteomes" id="UP001233999"/>
    </source>
</evidence>
<dbReference type="Pfam" id="PF00400">
    <property type="entry name" value="WD40"/>
    <property type="match status" value="1"/>
</dbReference>
<evidence type="ECO:0000256" key="3">
    <source>
        <dbReference type="PROSITE-ProRule" id="PRU00221"/>
    </source>
</evidence>
<evidence type="ECO:0000313" key="4">
    <source>
        <dbReference type="EMBL" id="KAJ9594551.1"/>
    </source>
</evidence>
<dbReference type="EMBL" id="JASPKZ010002995">
    <property type="protein sequence ID" value="KAJ9594551.1"/>
    <property type="molecule type" value="Genomic_DNA"/>
</dbReference>
<dbReference type="Proteomes" id="UP001233999">
    <property type="component" value="Unassembled WGS sequence"/>
</dbReference>
<dbReference type="PROSITE" id="PS00678">
    <property type="entry name" value="WD_REPEATS_1"/>
    <property type="match status" value="1"/>
</dbReference>
<dbReference type="GO" id="GO:0043021">
    <property type="term" value="F:ribonucleoprotein complex binding"/>
    <property type="evidence" value="ECO:0007669"/>
    <property type="project" value="TreeGrafter"/>
</dbReference>
<keyword evidence="5" id="KW-1185">Reference proteome</keyword>
<keyword evidence="2" id="KW-0677">Repeat</keyword>